<evidence type="ECO:0000256" key="1">
    <source>
        <dbReference type="ARBA" id="ARBA00022729"/>
    </source>
</evidence>
<dbReference type="PANTHER" id="PTHR46640:SF1">
    <property type="entry name" value="FUNGAL LIPASE-LIKE DOMAIN-CONTAINING PROTEIN-RELATED"/>
    <property type="match status" value="1"/>
</dbReference>
<dbReference type="InterPro" id="IPR029058">
    <property type="entry name" value="AB_hydrolase_fold"/>
</dbReference>
<dbReference type="GeneID" id="20665964"/>
<feature type="chain" id="PRO_5004843941" evidence="3">
    <location>
        <begin position="23"/>
        <end position="280"/>
    </location>
</feature>
<dbReference type="GO" id="GO:0006629">
    <property type="term" value="P:lipid metabolic process"/>
    <property type="evidence" value="ECO:0007669"/>
    <property type="project" value="InterPro"/>
</dbReference>
<evidence type="ECO:0000256" key="3">
    <source>
        <dbReference type="SAM" id="SignalP"/>
    </source>
</evidence>
<organism evidence="5 6">
    <name type="scientific">Heterobasidion irregulare (strain TC 32-1)</name>
    <dbReference type="NCBI Taxonomy" id="747525"/>
    <lineage>
        <taxon>Eukaryota</taxon>
        <taxon>Fungi</taxon>
        <taxon>Dikarya</taxon>
        <taxon>Basidiomycota</taxon>
        <taxon>Agaricomycotina</taxon>
        <taxon>Agaricomycetes</taxon>
        <taxon>Russulales</taxon>
        <taxon>Bondarzewiaceae</taxon>
        <taxon>Heterobasidion</taxon>
        <taxon>Heterobasidion annosum species complex</taxon>
    </lineage>
</organism>
<reference evidence="5 6" key="1">
    <citation type="journal article" date="2012" name="New Phytol.">
        <title>Insight into trade-off between wood decay and parasitism from the genome of a fungal forest pathogen.</title>
        <authorList>
            <person name="Olson A."/>
            <person name="Aerts A."/>
            <person name="Asiegbu F."/>
            <person name="Belbahri L."/>
            <person name="Bouzid O."/>
            <person name="Broberg A."/>
            <person name="Canback B."/>
            <person name="Coutinho P.M."/>
            <person name="Cullen D."/>
            <person name="Dalman K."/>
            <person name="Deflorio G."/>
            <person name="van Diepen L.T."/>
            <person name="Dunand C."/>
            <person name="Duplessis S."/>
            <person name="Durling M."/>
            <person name="Gonthier P."/>
            <person name="Grimwood J."/>
            <person name="Fossdal C.G."/>
            <person name="Hansson D."/>
            <person name="Henrissat B."/>
            <person name="Hietala A."/>
            <person name="Himmelstrand K."/>
            <person name="Hoffmeister D."/>
            <person name="Hogberg N."/>
            <person name="James T.Y."/>
            <person name="Karlsson M."/>
            <person name="Kohler A."/>
            <person name="Kues U."/>
            <person name="Lee Y.H."/>
            <person name="Lin Y.C."/>
            <person name="Lind M."/>
            <person name="Lindquist E."/>
            <person name="Lombard V."/>
            <person name="Lucas S."/>
            <person name="Lunden K."/>
            <person name="Morin E."/>
            <person name="Murat C."/>
            <person name="Park J."/>
            <person name="Raffaello T."/>
            <person name="Rouze P."/>
            <person name="Salamov A."/>
            <person name="Schmutz J."/>
            <person name="Solheim H."/>
            <person name="Stahlberg J."/>
            <person name="Velez H."/>
            <person name="de Vries R.P."/>
            <person name="Wiebenga A."/>
            <person name="Woodward S."/>
            <person name="Yakovlev I."/>
            <person name="Garbelotto M."/>
            <person name="Martin F."/>
            <person name="Grigoriev I.V."/>
            <person name="Stenlid J."/>
        </authorList>
    </citation>
    <scope>NUCLEOTIDE SEQUENCE [LARGE SCALE GENOMIC DNA]</scope>
    <source>
        <strain evidence="5 6">TC 32-1</strain>
    </source>
</reference>
<proteinExistence type="predicted"/>
<keyword evidence="1 3" id="KW-0732">Signal</keyword>
<dbReference type="HOGENOM" id="CLU_032957_1_1_1"/>
<keyword evidence="6" id="KW-1185">Reference proteome</keyword>
<dbReference type="InterPro" id="IPR002921">
    <property type="entry name" value="Fungal_lipase-type"/>
</dbReference>
<dbReference type="InParanoid" id="W4K0M9"/>
<dbReference type="AlphaFoldDB" id="W4K0M9"/>
<gene>
    <name evidence="5" type="ORF">HETIRDRAFT_104058</name>
</gene>
<keyword evidence="2" id="KW-0378">Hydrolase</keyword>
<dbReference type="KEGG" id="hir:HETIRDRAFT_104058"/>
<protein>
    <submittedName>
        <fullName evidence="5">Lipase, class 3</fullName>
    </submittedName>
</protein>
<accession>W4K0M9</accession>
<evidence type="ECO:0000256" key="2">
    <source>
        <dbReference type="ARBA" id="ARBA00022801"/>
    </source>
</evidence>
<feature type="domain" description="Fungal lipase-type" evidence="4">
    <location>
        <begin position="86"/>
        <end position="219"/>
    </location>
</feature>
<dbReference type="InterPro" id="IPR051299">
    <property type="entry name" value="AB_hydrolase_lip/est"/>
</dbReference>
<dbReference type="GO" id="GO:0016787">
    <property type="term" value="F:hydrolase activity"/>
    <property type="evidence" value="ECO:0007669"/>
    <property type="project" value="UniProtKB-KW"/>
</dbReference>
<dbReference type="OrthoDB" id="438440at2759"/>
<dbReference type="Gene3D" id="3.40.50.1820">
    <property type="entry name" value="alpha/beta hydrolase"/>
    <property type="match status" value="1"/>
</dbReference>
<dbReference type="Proteomes" id="UP000030671">
    <property type="component" value="Unassembled WGS sequence"/>
</dbReference>
<dbReference type="eggNOG" id="KOG4569">
    <property type="taxonomic scope" value="Eukaryota"/>
</dbReference>
<evidence type="ECO:0000313" key="6">
    <source>
        <dbReference type="Proteomes" id="UP000030671"/>
    </source>
</evidence>
<evidence type="ECO:0000259" key="4">
    <source>
        <dbReference type="Pfam" id="PF01764"/>
    </source>
</evidence>
<name>W4K0M9_HETIT</name>
<feature type="signal peptide" evidence="3">
    <location>
        <begin position="1"/>
        <end position="22"/>
    </location>
</feature>
<dbReference type="SUPFAM" id="SSF53474">
    <property type="entry name" value="alpha/beta-Hydrolases"/>
    <property type="match status" value="1"/>
</dbReference>
<dbReference type="RefSeq" id="XP_009549003.1">
    <property type="nucleotide sequence ID" value="XM_009550708.1"/>
</dbReference>
<dbReference type="EMBL" id="KI925461">
    <property type="protein sequence ID" value="ETW78686.1"/>
    <property type="molecule type" value="Genomic_DNA"/>
</dbReference>
<dbReference type="Pfam" id="PF01764">
    <property type="entry name" value="Lipase_3"/>
    <property type="match status" value="1"/>
</dbReference>
<evidence type="ECO:0000313" key="5">
    <source>
        <dbReference type="EMBL" id="ETW78686.1"/>
    </source>
</evidence>
<dbReference type="PANTHER" id="PTHR46640">
    <property type="entry name" value="TRIACYLGLYCEROL LIPASE, PUTATIVE (AFU_ORTHOLOGUE AFUA_6G06510)-RELATED"/>
    <property type="match status" value="1"/>
</dbReference>
<dbReference type="CDD" id="cd00519">
    <property type="entry name" value="Lipase_3"/>
    <property type="match status" value="1"/>
</dbReference>
<sequence>MRGLLSIISVVTVLINHVGVHALPTRQGIPQELFDDLTYYFKYASSAYSSDSCDRPNHNTMVAQFNDFITDTQGFVARDDTRKEIVVALRGSTSPTDFVVDASLTLEMFQVPGTFPPIGTTVHSGFQNAWNSVASQVISSVRSQLVSHPGYTIVTSGHSLGAALSSLAGITLQQNFPFSPIRMYTYGQPRTGNDKYASWVNDKFGHNGYRDDGIPNVVPTVLGYRHHGMEYWMKSDPPSPSTVLVCAADGEDPTCSATVLSQGINAAHVSVNTQQNYSSS</sequence>